<dbReference type="Proteomes" id="UP000182841">
    <property type="component" value="Unassembled WGS sequence"/>
</dbReference>
<evidence type="ECO:0000313" key="6">
    <source>
        <dbReference type="Proteomes" id="UP000182841"/>
    </source>
</evidence>
<dbReference type="SMART" id="SM00344">
    <property type="entry name" value="HTH_ASNC"/>
    <property type="match status" value="1"/>
</dbReference>
<organism evidence="5 6">
    <name type="scientific">Streptomyces qinglanensis</name>
    <dbReference type="NCBI Taxonomy" id="943816"/>
    <lineage>
        <taxon>Bacteria</taxon>
        <taxon>Bacillati</taxon>
        <taxon>Actinomycetota</taxon>
        <taxon>Actinomycetes</taxon>
        <taxon>Kitasatosporales</taxon>
        <taxon>Streptomycetaceae</taxon>
        <taxon>Streptomyces</taxon>
    </lineage>
</organism>
<dbReference type="InterPro" id="IPR036390">
    <property type="entry name" value="WH_DNA-bd_sf"/>
</dbReference>
<keyword evidence="6" id="KW-1185">Reference proteome</keyword>
<dbReference type="Gene3D" id="3.30.70.920">
    <property type="match status" value="1"/>
</dbReference>
<dbReference type="InterPro" id="IPR019888">
    <property type="entry name" value="Tscrpt_reg_AsnC-like"/>
</dbReference>
<keyword evidence="3" id="KW-0804">Transcription</keyword>
<dbReference type="PANTHER" id="PTHR30154">
    <property type="entry name" value="LEUCINE-RESPONSIVE REGULATORY PROTEIN"/>
    <property type="match status" value="1"/>
</dbReference>
<evidence type="ECO:0000256" key="1">
    <source>
        <dbReference type="ARBA" id="ARBA00023015"/>
    </source>
</evidence>
<dbReference type="InterPro" id="IPR011991">
    <property type="entry name" value="ArsR-like_HTH"/>
</dbReference>
<dbReference type="Pfam" id="PF13412">
    <property type="entry name" value="HTH_24"/>
    <property type="match status" value="1"/>
</dbReference>
<dbReference type="SUPFAM" id="SSF54909">
    <property type="entry name" value="Dimeric alpha+beta barrel"/>
    <property type="match status" value="1"/>
</dbReference>
<dbReference type="InterPro" id="IPR019887">
    <property type="entry name" value="Tscrpt_reg_AsnC/Lrp_C"/>
</dbReference>
<keyword evidence="1" id="KW-0805">Transcription regulation</keyword>
<reference evidence="6" key="1">
    <citation type="submission" date="2016-10" db="EMBL/GenBank/DDBJ databases">
        <authorList>
            <person name="Varghese N."/>
            <person name="Submissions S."/>
        </authorList>
    </citation>
    <scope>NUCLEOTIDE SEQUENCE [LARGE SCALE GENOMIC DNA]</scope>
    <source>
        <strain evidence="6">CGMCC 4.6825</strain>
    </source>
</reference>
<dbReference type="InterPro" id="IPR000485">
    <property type="entry name" value="AsnC-type_HTH_dom"/>
</dbReference>
<dbReference type="EMBL" id="FOGO01000005">
    <property type="protein sequence ID" value="SER90138.1"/>
    <property type="molecule type" value="Genomic_DNA"/>
</dbReference>
<evidence type="ECO:0000256" key="3">
    <source>
        <dbReference type="ARBA" id="ARBA00023163"/>
    </source>
</evidence>
<proteinExistence type="predicted"/>
<dbReference type="GO" id="GO:0043200">
    <property type="term" value="P:response to amino acid"/>
    <property type="evidence" value="ECO:0007669"/>
    <property type="project" value="TreeGrafter"/>
</dbReference>
<sequence length="194" mass="21313">MARTTRHPMANCGARSRFCAISCVPKPTTVHTMPSSHYDRIDRSILEHLQRNGRTANVDLAEAVRLSPSSCLRRTRTLEADGIISGYRAELDRERVGLGLTAFVALTVEQHSRATSRLIEEALIAIPAVVACHVVSGEADFLVEVAVPDLAAYELVLLDEILAIGPVRDARSTFAIRTVVNRGPLPVDHWPSRR</sequence>
<evidence type="ECO:0000259" key="4">
    <source>
        <dbReference type="PROSITE" id="PS50956"/>
    </source>
</evidence>
<dbReference type="GO" id="GO:0043565">
    <property type="term" value="F:sequence-specific DNA binding"/>
    <property type="evidence" value="ECO:0007669"/>
    <property type="project" value="InterPro"/>
</dbReference>
<dbReference type="PROSITE" id="PS50956">
    <property type="entry name" value="HTH_ASNC_2"/>
    <property type="match status" value="1"/>
</dbReference>
<dbReference type="SUPFAM" id="SSF46785">
    <property type="entry name" value="Winged helix' DNA-binding domain"/>
    <property type="match status" value="1"/>
</dbReference>
<keyword evidence="2" id="KW-0238">DNA-binding</keyword>
<name>A0A1H9SZ39_9ACTN</name>
<accession>A0A1H9SZ39</accession>
<dbReference type="InterPro" id="IPR011008">
    <property type="entry name" value="Dimeric_a/b-barrel"/>
</dbReference>
<evidence type="ECO:0000313" key="5">
    <source>
        <dbReference type="EMBL" id="SER90138.1"/>
    </source>
</evidence>
<dbReference type="PANTHER" id="PTHR30154:SF34">
    <property type="entry name" value="TRANSCRIPTIONAL REGULATOR AZLB"/>
    <property type="match status" value="1"/>
</dbReference>
<dbReference type="InterPro" id="IPR036388">
    <property type="entry name" value="WH-like_DNA-bd_sf"/>
</dbReference>
<dbReference type="PRINTS" id="PR00033">
    <property type="entry name" value="HTHASNC"/>
</dbReference>
<dbReference type="CDD" id="cd00090">
    <property type="entry name" value="HTH_ARSR"/>
    <property type="match status" value="1"/>
</dbReference>
<dbReference type="Pfam" id="PF01037">
    <property type="entry name" value="AsnC_trans_reg"/>
    <property type="match status" value="1"/>
</dbReference>
<evidence type="ECO:0000256" key="2">
    <source>
        <dbReference type="ARBA" id="ARBA00023125"/>
    </source>
</evidence>
<feature type="domain" description="HTH asnC-type" evidence="4">
    <location>
        <begin position="38"/>
        <end position="99"/>
    </location>
</feature>
<dbReference type="Gene3D" id="1.10.10.10">
    <property type="entry name" value="Winged helix-like DNA-binding domain superfamily/Winged helix DNA-binding domain"/>
    <property type="match status" value="1"/>
</dbReference>
<dbReference type="AlphaFoldDB" id="A0A1H9SZ39"/>
<gene>
    <name evidence="5" type="ORF">SAMN05421870_105208</name>
</gene>
<dbReference type="GO" id="GO:0005829">
    <property type="term" value="C:cytosol"/>
    <property type="evidence" value="ECO:0007669"/>
    <property type="project" value="TreeGrafter"/>
</dbReference>
<protein>
    <submittedName>
        <fullName evidence="5">Lrp/AsnC family transcriptional regulator, leucine-responsive regulatory protein</fullName>
    </submittedName>
</protein>